<evidence type="ECO:0000313" key="1">
    <source>
        <dbReference type="EMBL" id="KAJ8319917.1"/>
    </source>
</evidence>
<name>A0ABQ9FVA7_TEGGR</name>
<sequence length="100" mass="11728">MPDTTKNRYLNRMEIRIDGELAMGTCIILGRKLQTICNSLEEKFARRKTYGESYETDKIISVSKLHYEKWNVSGLYIRFMAINTTLILCLCRKKRTLCNV</sequence>
<comment type="caution">
    <text evidence="1">The sequence shown here is derived from an EMBL/GenBank/DDBJ whole genome shotgun (WGS) entry which is preliminary data.</text>
</comment>
<dbReference type="EMBL" id="JARBDR010000141">
    <property type="protein sequence ID" value="KAJ8319917.1"/>
    <property type="molecule type" value="Genomic_DNA"/>
</dbReference>
<gene>
    <name evidence="1" type="ORF">KUTeg_001504</name>
</gene>
<proteinExistence type="predicted"/>
<evidence type="ECO:0000313" key="2">
    <source>
        <dbReference type="Proteomes" id="UP001217089"/>
    </source>
</evidence>
<dbReference type="Proteomes" id="UP001217089">
    <property type="component" value="Unassembled WGS sequence"/>
</dbReference>
<protein>
    <submittedName>
        <fullName evidence="1">Uncharacterized protein</fullName>
    </submittedName>
</protein>
<organism evidence="1 2">
    <name type="scientific">Tegillarca granosa</name>
    <name type="common">Malaysian cockle</name>
    <name type="synonym">Anadara granosa</name>
    <dbReference type="NCBI Taxonomy" id="220873"/>
    <lineage>
        <taxon>Eukaryota</taxon>
        <taxon>Metazoa</taxon>
        <taxon>Spiralia</taxon>
        <taxon>Lophotrochozoa</taxon>
        <taxon>Mollusca</taxon>
        <taxon>Bivalvia</taxon>
        <taxon>Autobranchia</taxon>
        <taxon>Pteriomorphia</taxon>
        <taxon>Arcoida</taxon>
        <taxon>Arcoidea</taxon>
        <taxon>Arcidae</taxon>
        <taxon>Tegillarca</taxon>
    </lineage>
</organism>
<keyword evidence="2" id="KW-1185">Reference proteome</keyword>
<accession>A0ABQ9FVA7</accession>
<reference evidence="1 2" key="1">
    <citation type="submission" date="2022-12" db="EMBL/GenBank/DDBJ databases">
        <title>Chromosome-level genome of Tegillarca granosa.</title>
        <authorList>
            <person name="Kim J."/>
        </authorList>
    </citation>
    <scope>NUCLEOTIDE SEQUENCE [LARGE SCALE GENOMIC DNA]</scope>
    <source>
        <strain evidence="1">Teg-2019</strain>
        <tissue evidence="1">Adductor muscle</tissue>
    </source>
</reference>